<evidence type="ECO:0000259" key="8">
    <source>
        <dbReference type="PROSITE" id="PS50198"/>
    </source>
</evidence>
<keyword evidence="2 7" id="KW-0677">Repeat</keyword>
<dbReference type="GO" id="GO:0006457">
    <property type="term" value="P:protein folding"/>
    <property type="evidence" value="ECO:0007669"/>
    <property type="project" value="UniProtKB-UniRule"/>
</dbReference>
<sequence precursor="true">MKVVYRLSLLLLALLSPILWAKPVLVDQAIAIVNNEIITQTDYDQLKATVERNAREDNRQLPPAKALRRQLMDKLIDDQLILQQAKRMGIEISDAQLDQTIENIIQQSGKSRQQFIKDLKSQQNLSYKEFQRQIRQQLLISQTSQSAVRRQISIDKQAVKSMVKLLDQQGEKRIRYHIEHIMVKFSDSASPQAAQKQAQHIMAQLKAGANFTKLALSESQGPKALKGGDWGWMGINEMPTIFAQVIHQQPAGTLIGPFKSDAGYHILKIAGVKGIDKVEATEVKVRHILIKPSIIMSDAKARELLSQIRKDILSGKGTFAQYARKYSQDTGSAVKGGELGWTDPSSFVPAFRKMVETLPIGKISQPFHSQFGWHIVEVEARRKTDKTAESKQQQAFQILYRRQYQEQMQNWLDDLHRHAYIKKLNVSIH</sequence>
<evidence type="ECO:0000256" key="4">
    <source>
        <dbReference type="ARBA" id="ARBA00023110"/>
    </source>
</evidence>
<protein>
    <recommendedName>
        <fullName evidence="7">Chaperone SurA</fullName>
    </recommendedName>
    <alternativeName>
        <fullName evidence="7">Peptidyl-prolyl cis-trans isomerase SurA</fullName>
        <shortName evidence="7">PPIase SurA</shortName>
        <ecNumber evidence="7">5.2.1.8</ecNumber>
    </alternativeName>
    <alternativeName>
        <fullName evidence="7">Rotamase SurA</fullName>
    </alternativeName>
</protein>
<dbReference type="GO" id="GO:0003755">
    <property type="term" value="F:peptidyl-prolyl cis-trans isomerase activity"/>
    <property type="evidence" value="ECO:0007669"/>
    <property type="project" value="UniProtKB-UniRule"/>
</dbReference>
<evidence type="ECO:0000313" key="10">
    <source>
        <dbReference type="Proteomes" id="UP000295565"/>
    </source>
</evidence>
<evidence type="ECO:0000256" key="7">
    <source>
        <dbReference type="HAMAP-Rule" id="MF_01183"/>
    </source>
</evidence>
<dbReference type="NCBIfam" id="NF008038">
    <property type="entry name" value="PRK10770.1"/>
    <property type="match status" value="1"/>
</dbReference>
<dbReference type="OrthoDB" id="14196at2"/>
<dbReference type="PANTHER" id="PTHR47637">
    <property type="entry name" value="CHAPERONE SURA"/>
    <property type="match status" value="1"/>
</dbReference>
<dbReference type="PANTHER" id="PTHR47637:SF1">
    <property type="entry name" value="CHAPERONE SURA"/>
    <property type="match status" value="1"/>
</dbReference>
<dbReference type="GO" id="GO:0050821">
    <property type="term" value="P:protein stabilization"/>
    <property type="evidence" value="ECO:0007669"/>
    <property type="project" value="InterPro"/>
</dbReference>
<keyword evidence="10" id="KW-1185">Reference proteome</keyword>
<dbReference type="EMBL" id="SMGD01000003">
    <property type="protein sequence ID" value="TCK63261.1"/>
    <property type="molecule type" value="Genomic_DNA"/>
</dbReference>
<dbReference type="PROSITE" id="PS50198">
    <property type="entry name" value="PPIC_PPIASE_2"/>
    <property type="match status" value="2"/>
</dbReference>
<dbReference type="GO" id="GO:0051082">
    <property type="term" value="F:unfolded protein binding"/>
    <property type="evidence" value="ECO:0007669"/>
    <property type="project" value="UniProtKB-UniRule"/>
</dbReference>
<evidence type="ECO:0000256" key="5">
    <source>
        <dbReference type="ARBA" id="ARBA00023186"/>
    </source>
</evidence>
<feature type="domain" description="PpiC" evidence="8">
    <location>
        <begin position="280"/>
        <end position="380"/>
    </location>
</feature>
<dbReference type="Pfam" id="PF09312">
    <property type="entry name" value="SurA_N"/>
    <property type="match status" value="1"/>
</dbReference>
<gene>
    <name evidence="7" type="primary">surA</name>
    <name evidence="9" type="ORF">EV690_0359</name>
</gene>
<reference evidence="9 10" key="1">
    <citation type="submission" date="2019-03" db="EMBL/GenBank/DDBJ databases">
        <title>Genomic Encyclopedia of Type Strains, Phase IV (KMG-IV): sequencing the most valuable type-strain genomes for metagenomic binning, comparative biology and taxonomic classification.</title>
        <authorList>
            <person name="Goeker M."/>
        </authorList>
    </citation>
    <scope>NUCLEOTIDE SEQUENCE [LARGE SCALE GENOMIC DNA]</scope>
    <source>
        <strain evidence="9 10">DSM 18577</strain>
    </source>
</reference>
<dbReference type="GO" id="GO:0030288">
    <property type="term" value="C:outer membrane-bounded periplasmic space"/>
    <property type="evidence" value="ECO:0007669"/>
    <property type="project" value="InterPro"/>
</dbReference>
<dbReference type="SUPFAM" id="SSF54534">
    <property type="entry name" value="FKBP-like"/>
    <property type="match status" value="2"/>
</dbReference>
<evidence type="ECO:0000313" key="9">
    <source>
        <dbReference type="EMBL" id="TCK63261.1"/>
    </source>
</evidence>
<dbReference type="InterPro" id="IPR050280">
    <property type="entry name" value="OMP_Chaperone_SurA"/>
</dbReference>
<evidence type="ECO:0000256" key="2">
    <source>
        <dbReference type="ARBA" id="ARBA00022737"/>
    </source>
</evidence>
<dbReference type="InterPro" id="IPR046357">
    <property type="entry name" value="PPIase_dom_sf"/>
</dbReference>
<comment type="domain">
    <text evidence="7">The PPIase activity resides only in the second parvulin domain. The N-terminal region and the C-terminal tail are necessary and sufficient for the chaperone activity of SurA. The PPIase activity is dispensable for SurA to function as a chaperone. The N-terminal region and the C-terminal tail are also required for porin recognition.</text>
</comment>
<keyword evidence="5 7" id="KW-0143">Chaperone</keyword>
<dbReference type="Gene3D" id="3.10.50.40">
    <property type="match status" value="2"/>
</dbReference>
<feature type="signal peptide" evidence="7">
    <location>
        <begin position="1"/>
        <end position="21"/>
    </location>
</feature>
<comment type="subcellular location">
    <subcellularLocation>
        <location evidence="7">Periplasm</location>
    </subcellularLocation>
    <text evidence="7">Is capable of associating with the outer membrane.</text>
</comment>
<dbReference type="Proteomes" id="UP000295565">
    <property type="component" value="Unassembled WGS sequence"/>
</dbReference>
<comment type="function">
    <text evidence="7">Chaperone involved in the correct folding and assembly of outer membrane proteins. Recognizes specific patterns of aromatic residues and the orientation of their side chains, which are found more frequently in integral outer membrane proteins. May act in both early periplasmic and late outer membrane-associated steps of protein maturation.</text>
</comment>
<comment type="caution">
    <text evidence="9">The sequence shown here is derived from an EMBL/GenBank/DDBJ whole genome shotgun (WGS) entry which is preliminary data.</text>
</comment>
<dbReference type="SUPFAM" id="SSF109998">
    <property type="entry name" value="Triger factor/SurA peptide-binding domain-like"/>
    <property type="match status" value="1"/>
</dbReference>
<organism evidence="9 10">
    <name type="scientific">Celerinatantimonas diazotrophica</name>
    <dbReference type="NCBI Taxonomy" id="412034"/>
    <lineage>
        <taxon>Bacteria</taxon>
        <taxon>Pseudomonadati</taxon>
        <taxon>Pseudomonadota</taxon>
        <taxon>Gammaproteobacteria</taxon>
        <taxon>Celerinatantimonadaceae</taxon>
        <taxon>Celerinatantimonas</taxon>
    </lineage>
</organism>
<keyword evidence="4 7" id="KW-0697">Rotamase</keyword>
<evidence type="ECO:0000256" key="3">
    <source>
        <dbReference type="ARBA" id="ARBA00022764"/>
    </source>
</evidence>
<dbReference type="AlphaFoldDB" id="A0A4V2PSN9"/>
<dbReference type="EC" id="5.2.1.8" evidence="7"/>
<name>A0A4V2PSN9_9GAMM</name>
<dbReference type="HAMAP" id="MF_01183">
    <property type="entry name" value="Chaperone_SurA"/>
    <property type="match status" value="1"/>
</dbReference>
<dbReference type="InterPro" id="IPR015391">
    <property type="entry name" value="SurA_N"/>
</dbReference>
<dbReference type="Pfam" id="PF00639">
    <property type="entry name" value="Rotamase"/>
    <property type="match status" value="2"/>
</dbReference>
<accession>A0A4V2PSN9</accession>
<evidence type="ECO:0000256" key="6">
    <source>
        <dbReference type="ARBA" id="ARBA00023235"/>
    </source>
</evidence>
<dbReference type="InterPro" id="IPR027304">
    <property type="entry name" value="Trigger_fact/SurA_dom_sf"/>
</dbReference>
<comment type="catalytic activity">
    <reaction evidence="7">
        <text>[protein]-peptidylproline (omega=180) = [protein]-peptidylproline (omega=0)</text>
        <dbReference type="Rhea" id="RHEA:16237"/>
        <dbReference type="Rhea" id="RHEA-COMP:10747"/>
        <dbReference type="Rhea" id="RHEA-COMP:10748"/>
        <dbReference type="ChEBI" id="CHEBI:83833"/>
        <dbReference type="ChEBI" id="CHEBI:83834"/>
        <dbReference type="EC" id="5.2.1.8"/>
    </reaction>
</comment>
<dbReference type="InterPro" id="IPR023034">
    <property type="entry name" value="PPIase_SurA"/>
</dbReference>
<proteinExistence type="inferred from homology"/>
<keyword evidence="6 7" id="KW-0413">Isomerase</keyword>
<feature type="chain" id="PRO_5021056115" description="Chaperone SurA" evidence="7">
    <location>
        <begin position="22"/>
        <end position="429"/>
    </location>
</feature>
<keyword evidence="3 7" id="KW-0574">Periplasm</keyword>
<dbReference type="InterPro" id="IPR000297">
    <property type="entry name" value="PPIase_PpiC"/>
</dbReference>
<keyword evidence="1 7" id="KW-0732">Signal</keyword>
<evidence type="ECO:0000256" key="1">
    <source>
        <dbReference type="ARBA" id="ARBA00022729"/>
    </source>
</evidence>
<dbReference type="GO" id="GO:0043165">
    <property type="term" value="P:Gram-negative-bacterium-type cell outer membrane assembly"/>
    <property type="evidence" value="ECO:0007669"/>
    <property type="project" value="InterPro"/>
</dbReference>
<dbReference type="Gene3D" id="1.10.4030.10">
    <property type="entry name" value="Porin chaperone SurA, peptide-binding domain"/>
    <property type="match status" value="1"/>
</dbReference>
<dbReference type="GO" id="GO:0042277">
    <property type="term" value="F:peptide binding"/>
    <property type="evidence" value="ECO:0007669"/>
    <property type="project" value="InterPro"/>
</dbReference>
<feature type="domain" description="PpiC" evidence="8">
    <location>
        <begin position="173"/>
        <end position="271"/>
    </location>
</feature>